<keyword evidence="6" id="KW-0813">Transport</keyword>
<evidence type="ECO:0000256" key="3">
    <source>
        <dbReference type="ARBA" id="ARBA00022741"/>
    </source>
</evidence>
<feature type="transmembrane region" description="Helical" evidence="11">
    <location>
        <begin position="300"/>
        <end position="328"/>
    </location>
</feature>
<dbReference type="SUPFAM" id="SSF52540">
    <property type="entry name" value="P-loop containing nucleoside triphosphate hydrolases"/>
    <property type="match status" value="1"/>
</dbReference>
<dbReference type="InterPro" id="IPR017871">
    <property type="entry name" value="ABC_transporter-like_CS"/>
</dbReference>
<keyword evidence="7 11" id="KW-1133">Transmembrane helix</keyword>
<dbReference type="Gene3D" id="3.40.50.300">
    <property type="entry name" value="P-loop containing nucleotide triphosphate hydrolases"/>
    <property type="match status" value="1"/>
</dbReference>
<keyword evidence="2 11" id="KW-0812">Transmembrane</keyword>
<dbReference type="PANTHER" id="PTHR24221">
    <property type="entry name" value="ATP-BINDING CASSETTE SUB-FAMILY B"/>
    <property type="match status" value="1"/>
</dbReference>
<organism evidence="15 16">
    <name type="scientific">Pilimelia columellifera subsp. columellifera</name>
    <dbReference type="NCBI Taxonomy" id="706583"/>
    <lineage>
        <taxon>Bacteria</taxon>
        <taxon>Bacillati</taxon>
        <taxon>Actinomycetota</taxon>
        <taxon>Actinomycetes</taxon>
        <taxon>Micromonosporales</taxon>
        <taxon>Micromonosporaceae</taxon>
        <taxon>Pilimelia</taxon>
    </lineage>
</organism>
<dbReference type="InterPro" id="IPR022514">
    <property type="entry name" value="NHPM_micro_ABC1"/>
</dbReference>
<dbReference type="PROSITE" id="PS50929">
    <property type="entry name" value="ABC_TM1F"/>
    <property type="match status" value="1"/>
</dbReference>
<dbReference type="InterPro" id="IPR036640">
    <property type="entry name" value="ABC1_TM_sf"/>
</dbReference>
<dbReference type="InterPro" id="IPR005074">
    <property type="entry name" value="Peptidase_C39"/>
</dbReference>
<proteinExistence type="predicted"/>
<evidence type="ECO:0000256" key="9">
    <source>
        <dbReference type="ARBA" id="ARBA00043264"/>
    </source>
</evidence>
<evidence type="ECO:0000256" key="6">
    <source>
        <dbReference type="ARBA" id="ARBA00022927"/>
    </source>
</evidence>
<comment type="caution">
    <text evidence="15">The sequence shown here is derived from an EMBL/GenBank/DDBJ whole genome shotgun (WGS) entry which is preliminary data.</text>
</comment>
<dbReference type="InterPro" id="IPR003593">
    <property type="entry name" value="AAA+_ATPase"/>
</dbReference>
<dbReference type="SMART" id="SM00382">
    <property type="entry name" value="AAA"/>
    <property type="match status" value="1"/>
</dbReference>
<dbReference type="Proteomes" id="UP001499978">
    <property type="component" value="Unassembled WGS sequence"/>
</dbReference>
<dbReference type="Pfam" id="PF00005">
    <property type="entry name" value="ABC_tran"/>
    <property type="match status" value="1"/>
</dbReference>
<sequence>MSAAPPRTEHRSGPYPRPQRVPTVLQMEAVECGAAALAMILAHYGRHVPLEELRVACEVSRDGSNAVSILKAARSYGMEATGAKYDLDDLSGVAFPLIAFWDFNHFLVVEGVTRAGLRVNDPASGRRLVSWDDADARFTGVTLHLRPGPEFVREGRPPSTLRSLAGRLDGAWSGVGYLVAAGLALIVPLMGAPIATQLFVDDVLVPHAPDEAQTLLSALAVVIVVQFWLAWWQRTVVNRFNIRLAVTMASGFLRHALRLPLTFYAQRSVGDVAYRLQLGGDVAKVVSTQLAPAMLQAFTAVLYLVLMTFISPLLTAIAVVAAVIDVVVLRLAQRHREDASGVVVREESALHATSYYGLRTIESVKASGGEDDLFGKITGFHARAANARQKLEVPFTVVSAVPALTAQLANIGVIVVGALLVLDERLTIGQVMAFAVLVAGFLNPIGVLVSLGGAVQQARGHLDRIDDLLRYPTPPRPLATAAAPSGRLRGEVELRGVTFGYSPNKPPLLEDFSLRVRPGQRVALVGGSGSGKTTVARLICGLVTPWAGEIRIDGVPREQLPAPVLAASLALVDQEIVLFAGTVRDNVSFLDSTLADAAVVAAARDAAIHDDIAVRPGGYGAAVSDGGRNFSGGQQQRIEIARALSVNPSVLVLDEATSALDPGTEQLVDQALRRRACATIVVAHRLSTIRDCDEIIVLDRGKVAERGAHEQLMAHGGAYARLVTA</sequence>
<dbReference type="PROSITE" id="PS50893">
    <property type="entry name" value="ABC_TRANSPORTER_2"/>
    <property type="match status" value="1"/>
</dbReference>
<evidence type="ECO:0000256" key="1">
    <source>
        <dbReference type="ARBA" id="ARBA00004651"/>
    </source>
</evidence>
<feature type="region of interest" description="Disordered" evidence="10">
    <location>
        <begin position="1"/>
        <end position="20"/>
    </location>
</feature>
<keyword evidence="8 11" id="KW-0472">Membrane</keyword>
<evidence type="ECO:0000256" key="4">
    <source>
        <dbReference type="ARBA" id="ARBA00022807"/>
    </source>
</evidence>
<reference evidence="16" key="1">
    <citation type="journal article" date="2019" name="Int. J. Syst. Evol. Microbiol.">
        <title>The Global Catalogue of Microorganisms (GCM) 10K type strain sequencing project: providing services to taxonomists for standard genome sequencing and annotation.</title>
        <authorList>
            <consortium name="The Broad Institute Genomics Platform"/>
            <consortium name="The Broad Institute Genome Sequencing Center for Infectious Disease"/>
            <person name="Wu L."/>
            <person name="Ma J."/>
        </authorList>
    </citation>
    <scope>NUCLEOTIDE SEQUENCE [LARGE SCALE GENOMIC DNA]</scope>
    <source>
        <strain evidence="16">JCM 3367</strain>
    </source>
</reference>
<keyword evidence="4" id="KW-0645">Protease</keyword>
<feature type="domain" description="ABC transmembrane type-1" evidence="13">
    <location>
        <begin position="178"/>
        <end position="457"/>
    </location>
</feature>
<feature type="transmembrane region" description="Helical" evidence="11">
    <location>
        <begin position="212"/>
        <end position="232"/>
    </location>
</feature>
<dbReference type="Pfam" id="PF03412">
    <property type="entry name" value="Peptidase_C39"/>
    <property type="match status" value="1"/>
</dbReference>
<dbReference type="PROSITE" id="PS00211">
    <property type="entry name" value="ABC_TRANSPORTER_1"/>
    <property type="match status" value="1"/>
</dbReference>
<gene>
    <name evidence="15" type="ORF">GCM10010201_30410</name>
</gene>
<evidence type="ECO:0000256" key="11">
    <source>
        <dbReference type="SAM" id="Phobius"/>
    </source>
</evidence>
<protein>
    <submittedName>
        <fullName evidence="15">NHLP family bacteriocin export ABC transporter peptidase/permease/ATPase subunit</fullName>
    </submittedName>
</protein>
<keyword evidence="3" id="KW-0547">Nucleotide-binding</keyword>
<feature type="domain" description="ABC transporter" evidence="12">
    <location>
        <begin position="492"/>
        <end position="725"/>
    </location>
</feature>
<feature type="transmembrane region" description="Helical" evidence="11">
    <location>
        <begin position="177"/>
        <end position="200"/>
    </location>
</feature>
<keyword evidence="4" id="KW-0378">Hydrolase</keyword>
<dbReference type="Gene3D" id="1.20.1560.10">
    <property type="entry name" value="ABC transporter type 1, transmembrane domain"/>
    <property type="match status" value="1"/>
</dbReference>
<dbReference type="PANTHER" id="PTHR24221:SF654">
    <property type="entry name" value="ATP-BINDING CASSETTE SUB-FAMILY B MEMBER 6"/>
    <property type="match status" value="1"/>
</dbReference>
<evidence type="ECO:0000256" key="5">
    <source>
        <dbReference type="ARBA" id="ARBA00022840"/>
    </source>
</evidence>
<evidence type="ECO:0000256" key="8">
    <source>
        <dbReference type="ARBA" id="ARBA00023136"/>
    </source>
</evidence>
<feature type="transmembrane region" description="Helical" evidence="11">
    <location>
        <begin position="393"/>
        <end position="422"/>
    </location>
</feature>
<dbReference type="EMBL" id="BAAARY010000016">
    <property type="protein sequence ID" value="GAA2529155.1"/>
    <property type="molecule type" value="Genomic_DNA"/>
</dbReference>
<keyword evidence="6" id="KW-0653">Protein transport</keyword>
<keyword evidence="16" id="KW-1185">Reference proteome</keyword>
<evidence type="ECO:0000259" key="12">
    <source>
        <dbReference type="PROSITE" id="PS50893"/>
    </source>
</evidence>
<keyword evidence="5" id="KW-0067">ATP-binding</keyword>
<keyword evidence="9" id="KW-0080">Bacteriocin transport</keyword>
<dbReference type="SUPFAM" id="SSF90123">
    <property type="entry name" value="ABC transporter transmembrane region"/>
    <property type="match status" value="1"/>
</dbReference>
<dbReference type="Pfam" id="PF00664">
    <property type="entry name" value="ABC_membrane"/>
    <property type="match status" value="1"/>
</dbReference>
<evidence type="ECO:0000313" key="16">
    <source>
        <dbReference type="Proteomes" id="UP001499978"/>
    </source>
</evidence>
<evidence type="ECO:0000259" key="13">
    <source>
        <dbReference type="PROSITE" id="PS50929"/>
    </source>
</evidence>
<dbReference type="InterPro" id="IPR011527">
    <property type="entry name" value="ABC1_TM_dom"/>
</dbReference>
<dbReference type="InterPro" id="IPR003439">
    <property type="entry name" value="ABC_transporter-like_ATP-bd"/>
</dbReference>
<feature type="domain" description="Peptidase C39" evidence="14">
    <location>
        <begin position="26"/>
        <end position="145"/>
    </location>
</feature>
<comment type="subcellular location">
    <subcellularLocation>
        <location evidence="1">Cell membrane</location>
        <topology evidence="1">Multi-pass membrane protein</topology>
    </subcellularLocation>
</comment>
<name>A0ABP6AZ71_9ACTN</name>
<evidence type="ECO:0000256" key="10">
    <source>
        <dbReference type="SAM" id="MobiDB-lite"/>
    </source>
</evidence>
<evidence type="ECO:0000256" key="2">
    <source>
        <dbReference type="ARBA" id="ARBA00022692"/>
    </source>
</evidence>
<dbReference type="RefSeq" id="WP_344173619.1">
    <property type="nucleotide sequence ID" value="NZ_BAAARY010000016.1"/>
</dbReference>
<feature type="transmembrane region" description="Helical" evidence="11">
    <location>
        <begin position="428"/>
        <end position="455"/>
    </location>
</feature>
<dbReference type="InterPro" id="IPR039421">
    <property type="entry name" value="Type_1_exporter"/>
</dbReference>
<dbReference type="NCBIfam" id="TIGR03796">
    <property type="entry name" value="NHLM_micro_ABC1"/>
    <property type="match status" value="1"/>
</dbReference>
<dbReference type="PROSITE" id="PS50990">
    <property type="entry name" value="PEPTIDASE_C39"/>
    <property type="match status" value="1"/>
</dbReference>
<evidence type="ECO:0000259" key="14">
    <source>
        <dbReference type="PROSITE" id="PS50990"/>
    </source>
</evidence>
<dbReference type="Gene3D" id="3.90.70.10">
    <property type="entry name" value="Cysteine proteinases"/>
    <property type="match status" value="1"/>
</dbReference>
<evidence type="ECO:0000313" key="15">
    <source>
        <dbReference type="EMBL" id="GAA2529155.1"/>
    </source>
</evidence>
<evidence type="ECO:0000256" key="7">
    <source>
        <dbReference type="ARBA" id="ARBA00022989"/>
    </source>
</evidence>
<accession>A0ABP6AZ71</accession>
<dbReference type="InterPro" id="IPR027417">
    <property type="entry name" value="P-loop_NTPase"/>
</dbReference>
<keyword evidence="4" id="KW-0788">Thiol protease</keyword>